<evidence type="ECO:0008006" key="10">
    <source>
        <dbReference type="Google" id="ProtNLM"/>
    </source>
</evidence>
<dbReference type="Gene3D" id="1.10.150.60">
    <property type="entry name" value="ARID DNA-binding domain"/>
    <property type="match status" value="1"/>
</dbReference>
<feature type="compositionally biased region" description="Basic and acidic residues" evidence="5">
    <location>
        <begin position="131"/>
        <end position="143"/>
    </location>
</feature>
<dbReference type="SUPFAM" id="SSF48371">
    <property type="entry name" value="ARM repeat"/>
    <property type="match status" value="1"/>
</dbReference>
<gene>
    <name evidence="8" type="ORF">SODALDRAFT_281889</name>
</gene>
<dbReference type="InterPro" id="IPR003150">
    <property type="entry name" value="DNA-bd_RFX"/>
</dbReference>
<dbReference type="Proteomes" id="UP000272025">
    <property type="component" value="Unassembled WGS sequence"/>
</dbReference>
<dbReference type="SUPFAM" id="SSF46774">
    <property type="entry name" value="ARID-like"/>
    <property type="match status" value="1"/>
</dbReference>
<dbReference type="CDD" id="cd16100">
    <property type="entry name" value="ARID"/>
    <property type="match status" value="1"/>
</dbReference>
<dbReference type="AlphaFoldDB" id="A0A3N2PP95"/>
<dbReference type="SMART" id="SM01014">
    <property type="entry name" value="ARID"/>
    <property type="match status" value="1"/>
</dbReference>
<dbReference type="InterPro" id="IPR001606">
    <property type="entry name" value="ARID_dom"/>
</dbReference>
<dbReference type="STRING" id="1314773.A0A3N2PP95"/>
<dbReference type="PROSITE" id="PS51011">
    <property type="entry name" value="ARID"/>
    <property type="match status" value="1"/>
</dbReference>
<evidence type="ECO:0000313" key="8">
    <source>
        <dbReference type="EMBL" id="ROT36254.1"/>
    </source>
</evidence>
<evidence type="ECO:0000256" key="2">
    <source>
        <dbReference type="ARBA" id="ARBA00023015"/>
    </source>
</evidence>
<evidence type="ECO:0000259" key="7">
    <source>
        <dbReference type="PROSITE" id="PS51526"/>
    </source>
</evidence>
<dbReference type="OrthoDB" id="338531at2759"/>
<name>A0A3N2PP95_SODAK</name>
<feature type="compositionally biased region" description="Low complexity" evidence="5">
    <location>
        <begin position="146"/>
        <end position="159"/>
    </location>
</feature>
<feature type="domain" description="RFX-type winged-helix" evidence="7">
    <location>
        <begin position="665"/>
        <end position="749"/>
    </location>
</feature>
<dbReference type="GO" id="GO:0016586">
    <property type="term" value="C:RSC-type complex"/>
    <property type="evidence" value="ECO:0007669"/>
    <property type="project" value="TreeGrafter"/>
</dbReference>
<evidence type="ECO:0000256" key="1">
    <source>
        <dbReference type="ARBA" id="ARBA00022853"/>
    </source>
</evidence>
<evidence type="ECO:0000259" key="6">
    <source>
        <dbReference type="PROSITE" id="PS51011"/>
    </source>
</evidence>
<dbReference type="InterPro" id="IPR036431">
    <property type="entry name" value="ARID_dom_sf"/>
</dbReference>
<feature type="domain" description="ARID" evidence="6">
    <location>
        <begin position="13"/>
        <end position="107"/>
    </location>
</feature>
<keyword evidence="9" id="KW-1185">Reference proteome</keyword>
<dbReference type="GO" id="GO:0006355">
    <property type="term" value="P:regulation of DNA-templated transcription"/>
    <property type="evidence" value="ECO:0007669"/>
    <property type="project" value="InterPro"/>
</dbReference>
<keyword evidence="3" id="KW-0804">Transcription</keyword>
<evidence type="ECO:0000313" key="9">
    <source>
        <dbReference type="Proteomes" id="UP000272025"/>
    </source>
</evidence>
<dbReference type="GeneID" id="39576790"/>
<organism evidence="8 9">
    <name type="scientific">Sodiomyces alkalinus (strain CBS 110278 / VKM F-3762 / F11)</name>
    <name type="common">Alkaliphilic filamentous fungus</name>
    <dbReference type="NCBI Taxonomy" id="1314773"/>
    <lineage>
        <taxon>Eukaryota</taxon>
        <taxon>Fungi</taxon>
        <taxon>Dikarya</taxon>
        <taxon>Ascomycota</taxon>
        <taxon>Pezizomycotina</taxon>
        <taxon>Sordariomycetes</taxon>
        <taxon>Hypocreomycetidae</taxon>
        <taxon>Glomerellales</taxon>
        <taxon>Plectosphaerellaceae</taxon>
        <taxon>Sodiomyces</taxon>
    </lineage>
</organism>
<proteinExistence type="predicted"/>
<dbReference type="GO" id="GO:0003677">
    <property type="term" value="F:DNA binding"/>
    <property type="evidence" value="ECO:0007669"/>
    <property type="project" value="InterPro"/>
</dbReference>
<evidence type="ECO:0000256" key="3">
    <source>
        <dbReference type="ARBA" id="ARBA00023163"/>
    </source>
</evidence>
<feature type="region of interest" description="Disordered" evidence="5">
    <location>
        <begin position="122"/>
        <end position="272"/>
    </location>
</feature>
<feature type="compositionally biased region" description="Polar residues" evidence="5">
    <location>
        <begin position="204"/>
        <end position="248"/>
    </location>
</feature>
<dbReference type="PROSITE" id="PS51526">
    <property type="entry name" value="RFX_DBD"/>
    <property type="match status" value="1"/>
</dbReference>
<sequence length="965" mass="107027">MESEGPIHTIDRTPEYEEFMARLKAYHAQRGTTLDPEPKVSNVNLDLYKTFNLIVANGGYDKVTEEKLLWRKMREKLGIPTTNEPSTAYQLKEKYYKNLAAFEISTVHGKEPPPKDILEDVTAKGGSLLTRTRENFRGGKHESSMAGDSAASGDDATATPSRDRTAPETTPTSASLRASRGLREAPPQRVIFQPDTAPARSSRHSSATQAASHLINSSQDRPSATPQNVNGQPSNSPVHYPAHNQTPGQLAHTPVPFSAHGRVQRGPSDSFTPQDREYVSSAVDSYQPASFQPMHGIPLRPVDTPSNNPIAFARRRHAAPQPQPLKGPRFPPGVNMPPSIYIRCVNGLLSGIPSEQAFALNHLVRISFERGDKFRFEQFGDLARGLVEKVLEVSSLFYEVKWNVDSLPPWCNAPGPNTLSIDGTPDILERIDSLKPKHRIDSVHPADFADQLQLINEAALTLRNMVLLADNAYFLSIKALVVKDAICIALKLPPQDSVIELKHLMVEVAEAITPYLELESSDPLYKVLMDCVDSDDLGMVLGCLRALTRISIYSEETNKLENVPASVLRRVCTWLLVDDNELKDACLDFLYQYTAVVSNVDSLLSSIECQHLVTHLVRLLSHGAKQVQRQIIMTPELKVAPPELPCPMPPDLLQDLLKLNEPERCQAWVRCFFEEDKDSFVTQITAWQAYQNAFTAALKTIGQFLITPADFIRNSTTVYKESKAEVLTTDGPGEQPQQKFIIQGIRARRLPIGLDGKEYRRCLWDSERPGEKCGLFFHNTDDMATHVTMAHLGITKNSDGLFPNVTKPFACLWADCTTFSSPVAQEFGVFARHLATHAACLFPHNVGKALSGSSRPNWVQPAKLLTLTYLETPTAPDERNPSAPPRPGGIPLSAALILRNIARNVPKTQAEEALLNQGQSGGWNERLFLAVRPHLFYLLAHNQPLVRFLPNLYVVLQGILTALPL</sequence>
<dbReference type="PANTHER" id="PTHR22970:SF14">
    <property type="entry name" value="AT-RICH INTERACTIVE DOMAIN-CONTAINING PROTEIN 2"/>
    <property type="match status" value="1"/>
</dbReference>
<dbReference type="SMART" id="SM00501">
    <property type="entry name" value="BRIGHT"/>
    <property type="match status" value="1"/>
</dbReference>
<keyword evidence="4" id="KW-0539">Nucleus</keyword>
<dbReference type="EMBL" id="ML119059">
    <property type="protein sequence ID" value="ROT36254.1"/>
    <property type="molecule type" value="Genomic_DNA"/>
</dbReference>
<dbReference type="InterPro" id="IPR052406">
    <property type="entry name" value="Chromatin_Remodeling_Comp"/>
</dbReference>
<dbReference type="RefSeq" id="XP_028464060.1">
    <property type="nucleotide sequence ID" value="XM_028608312.1"/>
</dbReference>
<keyword evidence="2" id="KW-0805">Transcription regulation</keyword>
<dbReference type="InterPro" id="IPR016024">
    <property type="entry name" value="ARM-type_fold"/>
</dbReference>
<evidence type="ECO:0000256" key="5">
    <source>
        <dbReference type="SAM" id="MobiDB-lite"/>
    </source>
</evidence>
<dbReference type="GO" id="GO:0006325">
    <property type="term" value="P:chromatin organization"/>
    <property type="evidence" value="ECO:0007669"/>
    <property type="project" value="UniProtKB-KW"/>
</dbReference>
<dbReference type="FunFam" id="1.10.150.60:FF:000021">
    <property type="entry name" value="Chromatin structure-remodeling complex subunit rsc9"/>
    <property type="match status" value="1"/>
</dbReference>
<accession>A0A3N2PP95</accession>
<reference evidence="8 9" key="1">
    <citation type="journal article" date="2018" name="Mol. Ecol.">
        <title>The obligate alkalophilic soda-lake fungus Sodiomyces alkalinus has shifted to a protein diet.</title>
        <authorList>
            <person name="Grum-Grzhimaylo A.A."/>
            <person name="Falkoski D.L."/>
            <person name="van den Heuvel J."/>
            <person name="Valero-Jimenez C.A."/>
            <person name="Min B."/>
            <person name="Choi I.G."/>
            <person name="Lipzen A."/>
            <person name="Daum C.G."/>
            <person name="Aanen D.K."/>
            <person name="Tsang A."/>
            <person name="Henrissat B."/>
            <person name="Bilanenko E.N."/>
            <person name="de Vries R.P."/>
            <person name="van Kan J.A.L."/>
            <person name="Grigoriev I.V."/>
            <person name="Debets A.J.M."/>
        </authorList>
    </citation>
    <scope>NUCLEOTIDE SEQUENCE [LARGE SCALE GENOMIC DNA]</scope>
    <source>
        <strain evidence="8 9">F11</strain>
    </source>
</reference>
<keyword evidence="1" id="KW-0156">Chromatin regulator</keyword>
<evidence type="ECO:0000256" key="4">
    <source>
        <dbReference type="ARBA" id="ARBA00023242"/>
    </source>
</evidence>
<dbReference type="Pfam" id="PF01388">
    <property type="entry name" value="ARID"/>
    <property type="match status" value="1"/>
</dbReference>
<feature type="compositionally biased region" description="Polar residues" evidence="5">
    <location>
        <begin position="167"/>
        <end position="176"/>
    </location>
</feature>
<protein>
    <recommendedName>
        <fullName evidence="10">Chromatin structure-remodeling complex subunit rsc9</fullName>
    </recommendedName>
</protein>
<dbReference type="PANTHER" id="PTHR22970">
    <property type="entry name" value="AT-RICH INTERACTIVE DOMAIN-CONTAINING PROTEIN 2"/>
    <property type="match status" value="1"/>
</dbReference>